<name>A0A0B4ENW1_9FUSO</name>
<dbReference type="EMBL" id="AUZI01000023">
    <property type="protein sequence ID" value="KID48645.1"/>
    <property type="molecule type" value="Genomic_DNA"/>
</dbReference>
<dbReference type="RefSeq" id="WP_027131687.1">
    <property type="nucleotide sequence ID" value="NZ_AOJP01000002.1"/>
</dbReference>
<dbReference type="PANTHER" id="PTHR35601">
    <property type="entry name" value="TOXIN RELE"/>
    <property type="match status" value="1"/>
</dbReference>
<dbReference type="SUPFAM" id="SSF143011">
    <property type="entry name" value="RelE-like"/>
    <property type="match status" value="1"/>
</dbReference>
<reference evidence="3 4" key="1">
    <citation type="submission" date="2013-08" db="EMBL/GenBank/DDBJ databases">
        <title>An opportunistic ruminal bacterium that causes liver abscesses in cattle.</title>
        <authorList>
            <person name="Benahmed F.H."/>
            <person name="Rasmussen M."/>
            <person name="Harbottle H."/>
            <person name="Soppet D."/>
            <person name="Nagaraja T.G."/>
            <person name="Davidson M."/>
        </authorList>
    </citation>
    <scope>NUCLEOTIDE SEQUENCE [LARGE SCALE GENOMIC DNA]</scope>
    <source>
        <strain evidence="3 4">B35</strain>
    </source>
</reference>
<dbReference type="OrthoDB" id="9805098at2"/>
<dbReference type="PATRIC" id="fig|1226633.4.peg.2076"/>
<dbReference type="PANTHER" id="PTHR35601:SF1">
    <property type="entry name" value="TOXIN RELE"/>
    <property type="match status" value="1"/>
</dbReference>
<evidence type="ECO:0000256" key="1">
    <source>
        <dbReference type="ARBA" id="ARBA00006226"/>
    </source>
</evidence>
<dbReference type="Proteomes" id="UP000031184">
    <property type="component" value="Unassembled WGS sequence"/>
</dbReference>
<sequence length="89" mass="10871">MLYYVEYSQSARKALRKLDKQTARIIKYWIEKNLINTDNPRIHGKELKGNLKGLWRYRVGDYRLIAEIKDRELLIFMVEIGHRREIYEE</sequence>
<dbReference type="InterPro" id="IPR035093">
    <property type="entry name" value="RelE/ParE_toxin_dom_sf"/>
</dbReference>
<keyword evidence="2" id="KW-1277">Toxin-antitoxin system</keyword>
<comment type="similarity">
    <text evidence="1">Belongs to the RelE toxin family.</text>
</comment>
<gene>
    <name evidence="3" type="ORF">C095_10235</name>
</gene>
<dbReference type="InterPro" id="IPR007712">
    <property type="entry name" value="RelE/ParE_toxin"/>
</dbReference>
<evidence type="ECO:0000313" key="3">
    <source>
        <dbReference type="EMBL" id="KID48645.1"/>
    </source>
</evidence>
<dbReference type="Pfam" id="PF05016">
    <property type="entry name" value="ParE_toxin"/>
    <property type="match status" value="1"/>
</dbReference>
<evidence type="ECO:0000313" key="4">
    <source>
        <dbReference type="Proteomes" id="UP000031184"/>
    </source>
</evidence>
<evidence type="ECO:0000256" key="2">
    <source>
        <dbReference type="ARBA" id="ARBA00022649"/>
    </source>
</evidence>
<dbReference type="NCBIfam" id="TIGR02385">
    <property type="entry name" value="RelE_StbE"/>
    <property type="match status" value="1"/>
</dbReference>
<protein>
    <submittedName>
        <fullName evidence="3">Pirin</fullName>
    </submittedName>
</protein>
<proteinExistence type="inferred from homology"/>
<organism evidence="3 4">
    <name type="scientific">Fusobacterium necrophorum subsp. funduliforme B35</name>
    <dbReference type="NCBI Taxonomy" id="1226633"/>
    <lineage>
        <taxon>Bacteria</taxon>
        <taxon>Fusobacteriati</taxon>
        <taxon>Fusobacteriota</taxon>
        <taxon>Fusobacteriia</taxon>
        <taxon>Fusobacteriales</taxon>
        <taxon>Fusobacteriaceae</taxon>
        <taxon>Fusobacterium</taxon>
    </lineage>
</organism>
<dbReference type="AlphaFoldDB" id="A0A0B4ENW1"/>
<accession>A0A0B4ENW1</accession>
<dbReference type="Gene3D" id="3.30.2310.20">
    <property type="entry name" value="RelE-like"/>
    <property type="match status" value="1"/>
</dbReference>
<comment type="caution">
    <text evidence="3">The sequence shown here is derived from an EMBL/GenBank/DDBJ whole genome shotgun (WGS) entry which is preliminary data.</text>
</comment>